<evidence type="ECO:0000313" key="3">
    <source>
        <dbReference type="Proteomes" id="UP000030101"/>
    </source>
</evidence>
<proteinExistence type="predicted"/>
<dbReference type="InterPro" id="IPR002123">
    <property type="entry name" value="Plipid/glycerol_acylTrfase"/>
</dbReference>
<dbReference type="RefSeq" id="WP_036789954.1">
    <property type="nucleotide sequence ID" value="NZ_JQZV01000008.1"/>
</dbReference>
<dbReference type="InterPro" id="IPR045746">
    <property type="entry name" value="ACT14924-like_Acyltransf_dom"/>
</dbReference>
<evidence type="ECO:0000259" key="1">
    <source>
        <dbReference type="SMART" id="SM00563"/>
    </source>
</evidence>
<organism evidence="2 3">
    <name type="scientific">Porphyromonas canoris</name>
    <dbReference type="NCBI Taxonomy" id="36875"/>
    <lineage>
        <taxon>Bacteria</taxon>
        <taxon>Pseudomonadati</taxon>
        <taxon>Bacteroidota</taxon>
        <taxon>Bacteroidia</taxon>
        <taxon>Bacteroidales</taxon>
        <taxon>Porphyromonadaceae</taxon>
        <taxon>Porphyromonas</taxon>
    </lineage>
</organism>
<dbReference type="SUPFAM" id="SSF69593">
    <property type="entry name" value="Glycerol-3-phosphate (1)-acyltransferase"/>
    <property type="match status" value="1"/>
</dbReference>
<dbReference type="Pfam" id="PF19576">
    <property type="entry name" value="Acyltransf_2"/>
    <property type="match status" value="1"/>
</dbReference>
<protein>
    <recommendedName>
        <fullName evidence="1">Phospholipid/glycerol acyltransferase domain-containing protein</fullName>
    </recommendedName>
</protein>
<dbReference type="SMART" id="SM00563">
    <property type="entry name" value="PlsC"/>
    <property type="match status" value="1"/>
</dbReference>
<keyword evidence="3" id="KW-1185">Reference proteome</keyword>
<accession>A0ABR4XNB2</accession>
<comment type="caution">
    <text evidence="2">The sequence shown here is derived from an EMBL/GenBank/DDBJ whole genome shotgun (WGS) entry which is preliminary data.</text>
</comment>
<name>A0ABR4XNB2_9PORP</name>
<gene>
    <name evidence="2" type="ORF">HQ43_04075</name>
</gene>
<evidence type="ECO:0000313" key="2">
    <source>
        <dbReference type="EMBL" id="KGN92680.1"/>
    </source>
</evidence>
<feature type="domain" description="Phospholipid/glycerol acyltransferase" evidence="1">
    <location>
        <begin position="88"/>
        <end position="215"/>
    </location>
</feature>
<dbReference type="EMBL" id="JQZV01000008">
    <property type="protein sequence ID" value="KGN92680.1"/>
    <property type="molecule type" value="Genomic_DNA"/>
</dbReference>
<sequence length="282" mass="32274">MKEIDPIVLHQEDIEEMLKEVISNHSAKWLTPRLMSILKINNINNVHARNCHFRGPAFAHAILKDEDINVSYKLHGAEHLDNIPDGAFFSVSNHPFGGLDGIMLLDILGQRRADYKMLVNSFLSKIGAMNDSFIPTHPLMRHREDKYDPSKNISGVMQVKTRISEGHPIGLFPAGGISRWSWKRFQIVEQLWKPSAIRLIRAANVPVLPVYFEGRNSLLYNIFGMINLKMQVVRIPCEIFNKKGKTISIHIRPVIEPSEWQHIESDTELAKFFHDKTVHSST</sequence>
<reference evidence="2 3" key="1">
    <citation type="submission" date="2014-08" db="EMBL/GenBank/DDBJ databases">
        <title>Porphyromonas canoris strain:OH2762 Genome sequencing.</title>
        <authorList>
            <person name="Wallis C."/>
            <person name="Deusch O."/>
            <person name="O'Flynn C."/>
            <person name="Davis I."/>
            <person name="Jospin G."/>
            <person name="Darling A.E."/>
            <person name="Coil D.A."/>
            <person name="Alexiev A."/>
            <person name="Horsfall A."/>
            <person name="Kirkwood N."/>
            <person name="Harris S."/>
            <person name="Eisen J.A."/>
        </authorList>
    </citation>
    <scope>NUCLEOTIDE SEQUENCE [LARGE SCALE GENOMIC DNA]</scope>
    <source>
        <strain evidence="3">COT-108 OH2762</strain>
    </source>
</reference>
<dbReference type="Proteomes" id="UP000030101">
    <property type="component" value="Unassembled WGS sequence"/>
</dbReference>